<dbReference type="PROSITE" id="PS00188">
    <property type="entry name" value="BIOTIN"/>
    <property type="match status" value="1"/>
</dbReference>
<comment type="caution">
    <text evidence="10">The sequence shown here is derived from an EMBL/GenBank/DDBJ whole genome shotgun (WGS) entry which is preliminary data.</text>
</comment>
<dbReference type="SUPFAM" id="SSF51230">
    <property type="entry name" value="Single hybrid motif"/>
    <property type="match status" value="1"/>
</dbReference>
<evidence type="ECO:0000313" key="11">
    <source>
        <dbReference type="Proteomes" id="UP001144612"/>
    </source>
</evidence>
<dbReference type="PANTHER" id="PTHR45266">
    <property type="entry name" value="OXALOACETATE DECARBOXYLASE ALPHA CHAIN"/>
    <property type="match status" value="1"/>
</dbReference>
<proteinExistence type="predicted"/>
<dbReference type="PRINTS" id="PR01071">
    <property type="entry name" value="ACOABIOTINCC"/>
</dbReference>
<evidence type="ECO:0000259" key="9">
    <source>
        <dbReference type="PROSITE" id="PS50968"/>
    </source>
</evidence>
<evidence type="ECO:0000256" key="3">
    <source>
        <dbReference type="ARBA" id="ARBA00022516"/>
    </source>
</evidence>
<dbReference type="InterPro" id="IPR001249">
    <property type="entry name" value="AcCoA_biotinCC"/>
</dbReference>
<accession>A0ABT4D778</accession>
<keyword evidence="5 8" id="KW-0443">Lipid metabolism</keyword>
<keyword evidence="7 8" id="KW-0092">Biotin</keyword>
<reference evidence="10" key="1">
    <citation type="submission" date="2022-12" db="EMBL/GenBank/DDBJ databases">
        <title>Clostridium sp. nov., isolated from industrial wastewater.</title>
        <authorList>
            <person name="Jiayan W."/>
        </authorList>
    </citation>
    <scope>NUCLEOTIDE SEQUENCE</scope>
    <source>
        <strain evidence="10">ZC22-4</strain>
    </source>
</reference>
<organism evidence="10 11">
    <name type="scientific">Clostridium brassicae</name>
    <dbReference type="NCBI Taxonomy" id="2999072"/>
    <lineage>
        <taxon>Bacteria</taxon>
        <taxon>Bacillati</taxon>
        <taxon>Bacillota</taxon>
        <taxon>Clostridia</taxon>
        <taxon>Eubacteriales</taxon>
        <taxon>Clostridiaceae</taxon>
        <taxon>Clostridium</taxon>
    </lineage>
</organism>
<sequence>MDYRDIKDMIKLMSESRLTSLEIETEEISIKMKKTLENEDVSVIEENQNDINKKQIMQEISLENSNLDIEKQEESLPQRIISDNIITIKSPIVGTYYSSPAPGEDTFVKEGSKVKKGETLCIIEAMKLMNEIEAEDDYEIVQILVQNEDMVEYGQPIFTVKKL</sequence>
<keyword evidence="6 8" id="KW-0275">Fatty acid biosynthesis</keyword>
<evidence type="ECO:0000313" key="10">
    <source>
        <dbReference type="EMBL" id="MCY6958149.1"/>
    </source>
</evidence>
<keyword evidence="3 8" id="KW-0444">Lipid biosynthesis</keyword>
<dbReference type="RefSeq" id="WP_268060558.1">
    <property type="nucleotide sequence ID" value="NZ_JAPQFJ010000004.1"/>
</dbReference>
<dbReference type="InterPro" id="IPR050709">
    <property type="entry name" value="Biotin_Carboxyl_Carrier/Decarb"/>
</dbReference>
<gene>
    <name evidence="10" type="primary">accB</name>
    <name evidence="10" type="ORF">OW729_05940</name>
</gene>
<keyword evidence="4 8" id="KW-0276">Fatty acid metabolism</keyword>
<evidence type="ECO:0000256" key="6">
    <source>
        <dbReference type="ARBA" id="ARBA00023160"/>
    </source>
</evidence>
<dbReference type="Gene3D" id="2.40.50.100">
    <property type="match status" value="1"/>
</dbReference>
<evidence type="ECO:0000256" key="4">
    <source>
        <dbReference type="ARBA" id="ARBA00022832"/>
    </source>
</evidence>
<feature type="domain" description="Lipoyl-binding" evidence="9">
    <location>
        <begin position="85"/>
        <end position="161"/>
    </location>
</feature>
<dbReference type="InterPro" id="IPR001882">
    <property type="entry name" value="Biotin_BS"/>
</dbReference>
<comment type="pathway">
    <text evidence="1 8">Lipid metabolism; fatty acid biosynthesis.</text>
</comment>
<keyword evidence="10" id="KW-0436">Ligase</keyword>
<dbReference type="InterPro" id="IPR000089">
    <property type="entry name" value="Biotin_lipoyl"/>
</dbReference>
<dbReference type="NCBIfam" id="TIGR00531">
    <property type="entry name" value="BCCP"/>
    <property type="match status" value="1"/>
</dbReference>
<evidence type="ECO:0000256" key="1">
    <source>
        <dbReference type="ARBA" id="ARBA00005194"/>
    </source>
</evidence>
<dbReference type="Pfam" id="PF00364">
    <property type="entry name" value="Biotin_lipoyl"/>
    <property type="match status" value="1"/>
</dbReference>
<keyword evidence="11" id="KW-1185">Reference proteome</keyword>
<dbReference type="EMBL" id="JAPQFJ010000004">
    <property type="protein sequence ID" value="MCY6958149.1"/>
    <property type="molecule type" value="Genomic_DNA"/>
</dbReference>
<protein>
    <recommendedName>
        <fullName evidence="2 8">Biotin carboxyl carrier protein of acetyl-CoA carboxylase</fullName>
    </recommendedName>
</protein>
<dbReference type="GO" id="GO:0003989">
    <property type="term" value="F:acetyl-CoA carboxylase activity"/>
    <property type="evidence" value="ECO:0007669"/>
    <property type="project" value="UniProtKB-EC"/>
</dbReference>
<evidence type="ECO:0000256" key="5">
    <source>
        <dbReference type="ARBA" id="ARBA00023098"/>
    </source>
</evidence>
<dbReference type="InterPro" id="IPR011053">
    <property type="entry name" value="Single_hybrid_motif"/>
</dbReference>
<dbReference type="PANTHER" id="PTHR45266:SF3">
    <property type="entry name" value="OXALOACETATE DECARBOXYLASE ALPHA CHAIN"/>
    <property type="match status" value="1"/>
</dbReference>
<name>A0ABT4D778_9CLOT</name>
<evidence type="ECO:0000256" key="8">
    <source>
        <dbReference type="RuleBase" id="RU364072"/>
    </source>
</evidence>
<dbReference type="CDD" id="cd06850">
    <property type="entry name" value="biotinyl_domain"/>
    <property type="match status" value="1"/>
</dbReference>
<evidence type="ECO:0000256" key="2">
    <source>
        <dbReference type="ARBA" id="ARBA00017562"/>
    </source>
</evidence>
<dbReference type="PROSITE" id="PS50968">
    <property type="entry name" value="BIOTINYL_LIPOYL"/>
    <property type="match status" value="1"/>
</dbReference>
<evidence type="ECO:0000256" key="7">
    <source>
        <dbReference type="ARBA" id="ARBA00023267"/>
    </source>
</evidence>
<dbReference type="Proteomes" id="UP001144612">
    <property type="component" value="Unassembled WGS sequence"/>
</dbReference>
<comment type="function">
    <text evidence="8">This protein is a component of the acetyl coenzyme A carboxylase complex; first, biotin carboxylase catalyzes the carboxylation of the carrier protein and then the transcarboxylase transfers the carboxyl group to form malonyl-CoA.</text>
</comment>